<dbReference type="RefSeq" id="WP_310030354.1">
    <property type="nucleotide sequence ID" value="NZ_JAVDRL010000004.1"/>
</dbReference>
<reference evidence="1 2" key="1">
    <citation type="submission" date="2023-07" db="EMBL/GenBank/DDBJ databases">
        <title>Sorghum-associated microbial communities from plants grown in Nebraska, USA.</title>
        <authorList>
            <person name="Schachtman D."/>
        </authorList>
    </citation>
    <scope>NUCLEOTIDE SEQUENCE [LARGE SCALE GENOMIC DNA]</scope>
    <source>
        <strain evidence="1 2">DS2154</strain>
    </source>
</reference>
<name>A0ABU1MXT1_9CAUL</name>
<sequence length="249" mass="27640">MTPEPDLQTALDAVYAAFRHYSRPGTLEAAPTRDPKRVLARLSARNLAELTSDDINGYMGWAMTTIGGVNDYKHFLPRILELAVQGTGRVHVGGDPESLAGKIAYGEFSDWPADERAAIVTAFDAAWRQALRTSLEEEEAEDWLRGLITLGEPIQTRLTAWLETSAPLAGLHLADAVCSEILRRKDARPPFGSSDEYVPYKAYSAWLAGPSVRERLECLASEIDDDEEAWRLRQALDGPMPPYPEVWRG</sequence>
<protein>
    <recommendedName>
        <fullName evidence="3">EH signature protein</fullName>
    </recommendedName>
</protein>
<accession>A0ABU1MXT1</accession>
<organism evidence="1 2">
    <name type="scientific">Caulobacter rhizosphaerae</name>
    <dbReference type="NCBI Taxonomy" id="2010972"/>
    <lineage>
        <taxon>Bacteria</taxon>
        <taxon>Pseudomonadati</taxon>
        <taxon>Pseudomonadota</taxon>
        <taxon>Alphaproteobacteria</taxon>
        <taxon>Caulobacterales</taxon>
        <taxon>Caulobacteraceae</taxon>
        <taxon>Caulobacter</taxon>
    </lineage>
</organism>
<dbReference type="Proteomes" id="UP001262754">
    <property type="component" value="Unassembled WGS sequence"/>
</dbReference>
<evidence type="ECO:0000313" key="2">
    <source>
        <dbReference type="Proteomes" id="UP001262754"/>
    </source>
</evidence>
<keyword evidence="2" id="KW-1185">Reference proteome</keyword>
<comment type="caution">
    <text evidence="1">The sequence shown here is derived from an EMBL/GenBank/DDBJ whole genome shotgun (WGS) entry which is preliminary data.</text>
</comment>
<gene>
    <name evidence="1" type="ORF">J2800_001450</name>
</gene>
<proteinExistence type="predicted"/>
<evidence type="ECO:0008006" key="3">
    <source>
        <dbReference type="Google" id="ProtNLM"/>
    </source>
</evidence>
<dbReference type="EMBL" id="JAVDRL010000004">
    <property type="protein sequence ID" value="MDR6530711.1"/>
    <property type="molecule type" value="Genomic_DNA"/>
</dbReference>
<evidence type="ECO:0000313" key="1">
    <source>
        <dbReference type="EMBL" id="MDR6530711.1"/>
    </source>
</evidence>